<protein>
    <submittedName>
        <fullName evidence="1">Uncharacterized protein</fullName>
    </submittedName>
</protein>
<sequence length="290" mass="31747">MKGSWSPCTIMGKGKARDHYYIRVKMAKPPGYLDVPEVGAAVLRKAYQAAPHLDNATLYEAGEVAMVQVAGRPQAGTWVKCVVLGKGRPGTYDIRVVSNTPEGHTDLRSIPVKGLRKLEATEMKYPSYEAGKIMEVRVASGAYAGKWIRCAIISRGDIPDTYHIGIWGLANSHIPNIPVQALREVPEQHPQPTSEGLAALRAHLASYQASSMPIFEANETAEVESPEGWIRCTIAKRGSQPNTYTVRVLANNTDGYVEVPDIPAHKLRKAASVSTSQMVMWSLRVLFGPR</sequence>
<dbReference type="AlphaFoldDB" id="A0A7R9ZVG6"/>
<organism evidence="1">
    <name type="scientific">Pyrodinium bahamense</name>
    <dbReference type="NCBI Taxonomy" id="73915"/>
    <lineage>
        <taxon>Eukaryota</taxon>
        <taxon>Sar</taxon>
        <taxon>Alveolata</taxon>
        <taxon>Dinophyceae</taxon>
        <taxon>Gonyaulacales</taxon>
        <taxon>Pyrocystaceae</taxon>
        <taxon>Pyrodinium</taxon>
    </lineage>
</organism>
<evidence type="ECO:0000313" key="1">
    <source>
        <dbReference type="EMBL" id="CAD8345058.1"/>
    </source>
</evidence>
<name>A0A7R9ZVG6_9DINO</name>
<accession>A0A7R9ZVG6</accession>
<gene>
    <name evidence="1" type="ORF">PBAH0796_LOCUS796</name>
</gene>
<reference evidence="1" key="1">
    <citation type="submission" date="2021-01" db="EMBL/GenBank/DDBJ databases">
        <authorList>
            <person name="Corre E."/>
            <person name="Pelletier E."/>
            <person name="Niang G."/>
            <person name="Scheremetjew M."/>
            <person name="Finn R."/>
            <person name="Kale V."/>
            <person name="Holt S."/>
            <person name="Cochrane G."/>
            <person name="Meng A."/>
            <person name="Brown T."/>
            <person name="Cohen L."/>
        </authorList>
    </citation>
    <scope>NUCLEOTIDE SEQUENCE</scope>
    <source>
        <strain evidence="1">Pbaha01</strain>
    </source>
</reference>
<proteinExistence type="predicted"/>
<dbReference type="EMBL" id="HBEG01001607">
    <property type="protein sequence ID" value="CAD8345058.1"/>
    <property type="molecule type" value="Transcribed_RNA"/>
</dbReference>